<evidence type="ECO:0000313" key="2">
    <source>
        <dbReference type="EMBL" id="GKT05525.1"/>
    </source>
</evidence>
<dbReference type="GO" id="GO:0016740">
    <property type="term" value="F:transferase activity"/>
    <property type="evidence" value="ECO:0007669"/>
    <property type="project" value="UniProtKB-KW"/>
</dbReference>
<dbReference type="Gene3D" id="3.90.550.10">
    <property type="entry name" value="Spore Coat Polysaccharide Biosynthesis Protein SpsA, Chain A"/>
    <property type="match status" value="1"/>
</dbReference>
<dbReference type="EMBL" id="BQXO01000002">
    <property type="protein sequence ID" value="GKT05525.1"/>
    <property type="molecule type" value="Genomic_DNA"/>
</dbReference>
<evidence type="ECO:0000259" key="1">
    <source>
        <dbReference type="Pfam" id="PF00535"/>
    </source>
</evidence>
<reference evidence="2 3" key="1">
    <citation type="submission" date="2022-03" db="EMBL/GenBank/DDBJ databases">
        <title>Draft genome sequence of Furfurilactobacillus curtus JCM 31185.</title>
        <authorList>
            <person name="Suzuki S."/>
            <person name="Endo A."/>
            <person name="Kajikawa A."/>
        </authorList>
    </citation>
    <scope>NUCLEOTIDE SEQUENCE [LARGE SCALE GENOMIC DNA]</scope>
    <source>
        <strain evidence="2 3">JCM 31185</strain>
    </source>
</reference>
<proteinExistence type="predicted"/>
<dbReference type="PANTHER" id="PTHR43685:SF2">
    <property type="entry name" value="GLYCOSYLTRANSFERASE 2-LIKE DOMAIN-CONTAINING PROTEIN"/>
    <property type="match status" value="1"/>
</dbReference>
<dbReference type="Proteomes" id="UP001628078">
    <property type="component" value="Unassembled WGS sequence"/>
</dbReference>
<accession>A0ABQ5JMR6</accession>
<evidence type="ECO:0000313" key="3">
    <source>
        <dbReference type="Proteomes" id="UP001628078"/>
    </source>
</evidence>
<dbReference type="InterPro" id="IPR029044">
    <property type="entry name" value="Nucleotide-diphossugar_trans"/>
</dbReference>
<dbReference type="CDD" id="cd00761">
    <property type="entry name" value="Glyco_tranf_GTA_type"/>
    <property type="match status" value="1"/>
</dbReference>
<dbReference type="SUPFAM" id="SSF53448">
    <property type="entry name" value="Nucleotide-diphospho-sugar transferases"/>
    <property type="match status" value="1"/>
</dbReference>
<dbReference type="Pfam" id="PF00535">
    <property type="entry name" value="Glycos_transf_2"/>
    <property type="match status" value="1"/>
</dbReference>
<dbReference type="PANTHER" id="PTHR43685">
    <property type="entry name" value="GLYCOSYLTRANSFERASE"/>
    <property type="match status" value="1"/>
</dbReference>
<comment type="caution">
    <text evidence="2">The sequence shown here is derived from an EMBL/GenBank/DDBJ whole genome shotgun (WGS) entry which is preliminary data.</text>
</comment>
<keyword evidence="2" id="KW-0808">Transferase</keyword>
<sequence>MADPTPLITVVVTIYNLGHFLAPCLTSLRNQTYQNYEVLLVDDHSTDESATVADQWAQQETNFTVTHLSKHSGVSVARNYGIEHANGAIIVFVDGDDKCEPAYLATFAEGLADPNIDLVTVGSSWGGWARGAVRQLSGWHEISQADMLAEATEHGTQIGGYTWNKAFRMSVINQLKLRFDTSLALAEDLLFTAEYEAGTTHKFLFNPAILYDKVSRPGSTIHSATRQMRDREWEIDQRIDDLRNHLAQ</sequence>
<name>A0ABQ5JMR6_9LACO</name>
<feature type="domain" description="Glycosyltransferase 2-like" evidence="1">
    <location>
        <begin position="9"/>
        <end position="158"/>
    </location>
</feature>
<dbReference type="InterPro" id="IPR050834">
    <property type="entry name" value="Glycosyltransf_2"/>
</dbReference>
<organism evidence="2 3">
    <name type="scientific">Furfurilactobacillus curtus</name>
    <dbReference type="NCBI Taxonomy" id="1746200"/>
    <lineage>
        <taxon>Bacteria</taxon>
        <taxon>Bacillati</taxon>
        <taxon>Bacillota</taxon>
        <taxon>Bacilli</taxon>
        <taxon>Lactobacillales</taxon>
        <taxon>Lactobacillaceae</taxon>
        <taxon>Furfurilactobacillus</taxon>
    </lineage>
</organism>
<dbReference type="RefSeq" id="WP_407882833.1">
    <property type="nucleotide sequence ID" value="NZ_BQXO01000002.1"/>
</dbReference>
<gene>
    <name evidence="2" type="ORF">JCM31185_08140</name>
</gene>
<protein>
    <submittedName>
        <fullName evidence="2">Glycosyl transferase family 2</fullName>
    </submittedName>
</protein>
<dbReference type="InterPro" id="IPR001173">
    <property type="entry name" value="Glyco_trans_2-like"/>
</dbReference>
<keyword evidence="3" id="KW-1185">Reference proteome</keyword>